<gene>
    <name evidence="1" type="ORF">NPIL_680831</name>
</gene>
<name>A0A8X6PR37_NEPPI</name>
<keyword evidence="2" id="KW-1185">Reference proteome</keyword>
<dbReference type="EMBL" id="BMAW01072007">
    <property type="protein sequence ID" value="GFT80782.1"/>
    <property type="molecule type" value="Genomic_DNA"/>
</dbReference>
<protein>
    <submittedName>
        <fullName evidence="1">Uncharacterized protein</fullName>
    </submittedName>
</protein>
<dbReference type="AlphaFoldDB" id="A0A8X6PR37"/>
<sequence>MEGFIRYAHVSLGVQITREVYGESRFRLLSDSRSLVWRDPTVFRFHIHERDIFVGPVYDV</sequence>
<reference evidence="1" key="1">
    <citation type="submission" date="2020-08" db="EMBL/GenBank/DDBJ databases">
        <title>Multicomponent nature underlies the extraordinary mechanical properties of spider dragline silk.</title>
        <authorList>
            <person name="Kono N."/>
            <person name="Nakamura H."/>
            <person name="Mori M."/>
            <person name="Yoshida Y."/>
            <person name="Ohtoshi R."/>
            <person name="Malay A.D."/>
            <person name="Moran D.A.P."/>
            <person name="Tomita M."/>
            <person name="Numata K."/>
            <person name="Arakawa K."/>
        </authorList>
    </citation>
    <scope>NUCLEOTIDE SEQUENCE</scope>
</reference>
<feature type="non-terminal residue" evidence="1">
    <location>
        <position position="60"/>
    </location>
</feature>
<evidence type="ECO:0000313" key="2">
    <source>
        <dbReference type="Proteomes" id="UP000887013"/>
    </source>
</evidence>
<proteinExistence type="predicted"/>
<comment type="caution">
    <text evidence="1">The sequence shown here is derived from an EMBL/GenBank/DDBJ whole genome shotgun (WGS) entry which is preliminary data.</text>
</comment>
<evidence type="ECO:0000313" key="1">
    <source>
        <dbReference type="EMBL" id="GFT80782.1"/>
    </source>
</evidence>
<organism evidence="1 2">
    <name type="scientific">Nephila pilipes</name>
    <name type="common">Giant wood spider</name>
    <name type="synonym">Nephila maculata</name>
    <dbReference type="NCBI Taxonomy" id="299642"/>
    <lineage>
        <taxon>Eukaryota</taxon>
        <taxon>Metazoa</taxon>
        <taxon>Ecdysozoa</taxon>
        <taxon>Arthropoda</taxon>
        <taxon>Chelicerata</taxon>
        <taxon>Arachnida</taxon>
        <taxon>Araneae</taxon>
        <taxon>Araneomorphae</taxon>
        <taxon>Entelegynae</taxon>
        <taxon>Araneoidea</taxon>
        <taxon>Nephilidae</taxon>
        <taxon>Nephila</taxon>
    </lineage>
</organism>
<accession>A0A8X6PR37</accession>
<dbReference type="Proteomes" id="UP000887013">
    <property type="component" value="Unassembled WGS sequence"/>
</dbReference>